<sequence>MEGRQASQATSEETMTSVSLRHARTGSAGRTIGTGGERRSERSGNEDTNNSDSIDENKVSVASQ</sequence>
<gene>
    <name evidence="2" type="ORF">E2C01_092469</name>
</gene>
<reference evidence="2 3" key="1">
    <citation type="submission" date="2019-05" db="EMBL/GenBank/DDBJ databases">
        <title>Another draft genome of Portunus trituberculatus and its Hox gene families provides insights of decapod evolution.</title>
        <authorList>
            <person name="Jeong J.-H."/>
            <person name="Song I."/>
            <person name="Kim S."/>
            <person name="Choi T."/>
            <person name="Kim D."/>
            <person name="Ryu S."/>
            <person name="Kim W."/>
        </authorList>
    </citation>
    <scope>NUCLEOTIDE SEQUENCE [LARGE SCALE GENOMIC DNA]</scope>
    <source>
        <tissue evidence="2">Muscle</tissue>
    </source>
</reference>
<feature type="region of interest" description="Disordered" evidence="1">
    <location>
        <begin position="1"/>
        <end position="64"/>
    </location>
</feature>
<accession>A0A5B7JGJ0</accession>
<feature type="compositionally biased region" description="Basic and acidic residues" evidence="1">
    <location>
        <begin position="36"/>
        <end position="45"/>
    </location>
</feature>
<dbReference type="AlphaFoldDB" id="A0A5B7JGJ0"/>
<evidence type="ECO:0000313" key="2">
    <source>
        <dbReference type="EMBL" id="MPC97171.1"/>
    </source>
</evidence>
<dbReference type="Proteomes" id="UP000324222">
    <property type="component" value="Unassembled WGS sequence"/>
</dbReference>
<protein>
    <submittedName>
        <fullName evidence="2">Uncharacterized protein</fullName>
    </submittedName>
</protein>
<feature type="compositionally biased region" description="Polar residues" evidence="1">
    <location>
        <begin position="1"/>
        <end position="19"/>
    </location>
</feature>
<proteinExistence type="predicted"/>
<name>A0A5B7JGJ0_PORTR</name>
<evidence type="ECO:0000256" key="1">
    <source>
        <dbReference type="SAM" id="MobiDB-lite"/>
    </source>
</evidence>
<dbReference type="EMBL" id="VSRR010108866">
    <property type="protein sequence ID" value="MPC97171.1"/>
    <property type="molecule type" value="Genomic_DNA"/>
</dbReference>
<evidence type="ECO:0000313" key="3">
    <source>
        <dbReference type="Proteomes" id="UP000324222"/>
    </source>
</evidence>
<organism evidence="2 3">
    <name type="scientific">Portunus trituberculatus</name>
    <name type="common">Swimming crab</name>
    <name type="synonym">Neptunus trituberculatus</name>
    <dbReference type="NCBI Taxonomy" id="210409"/>
    <lineage>
        <taxon>Eukaryota</taxon>
        <taxon>Metazoa</taxon>
        <taxon>Ecdysozoa</taxon>
        <taxon>Arthropoda</taxon>
        <taxon>Crustacea</taxon>
        <taxon>Multicrustacea</taxon>
        <taxon>Malacostraca</taxon>
        <taxon>Eumalacostraca</taxon>
        <taxon>Eucarida</taxon>
        <taxon>Decapoda</taxon>
        <taxon>Pleocyemata</taxon>
        <taxon>Brachyura</taxon>
        <taxon>Eubrachyura</taxon>
        <taxon>Portunoidea</taxon>
        <taxon>Portunidae</taxon>
        <taxon>Portuninae</taxon>
        <taxon>Portunus</taxon>
    </lineage>
</organism>
<keyword evidence="3" id="KW-1185">Reference proteome</keyword>
<comment type="caution">
    <text evidence="2">The sequence shown here is derived from an EMBL/GenBank/DDBJ whole genome shotgun (WGS) entry which is preliminary data.</text>
</comment>